<feature type="region of interest" description="Disordered" evidence="1">
    <location>
        <begin position="50"/>
        <end position="78"/>
    </location>
</feature>
<accession>A0AAE1IM33</accession>
<evidence type="ECO:0000256" key="1">
    <source>
        <dbReference type="SAM" id="MobiDB-lite"/>
    </source>
</evidence>
<protein>
    <submittedName>
        <fullName evidence="3">Uncharacterized protein</fullName>
    </submittedName>
</protein>
<evidence type="ECO:0000313" key="4">
    <source>
        <dbReference type="Proteomes" id="UP001293593"/>
    </source>
</evidence>
<reference evidence="3" key="1">
    <citation type="submission" date="2023-10" db="EMBL/GenBank/DDBJ databases">
        <title>Chromosome-level genome of the transformable northern wattle, Acacia crassicarpa.</title>
        <authorList>
            <person name="Massaro I."/>
            <person name="Sinha N.R."/>
            <person name="Poethig S."/>
            <person name="Leichty A.R."/>
        </authorList>
    </citation>
    <scope>NUCLEOTIDE SEQUENCE</scope>
    <source>
        <strain evidence="3">Acra3RX</strain>
        <tissue evidence="3">Leaf</tissue>
    </source>
</reference>
<gene>
    <name evidence="3" type="ORF">QN277_014437</name>
</gene>
<feature type="chain" id="PRO_5042077783" evidence="2">
    <location>
        <begin position="28"/>
        <end position="78"/>
    </location>
</feature>
<evidence type="ECO:0000313" key="3">
    <source>
        <dbReference type="EMBL" id="KAK4252693.1"/>
    </source>
</evidence>
<sequence length="78" mass="8504">MAQQVGASSLTCLLVLFLLASASSVTAVGTARGNHASESGHRRWQRKTWMNHGSSRGPKKQLVNPTLENPFQAREFPV</sequence>
<comment type="caution">
    <text evidence="3">The sequence shown here is derived from an EMBL/GenBank/DDBJ whole genome shotgun (WGS) entry which is preliminary data.</text>
</comment>
<keyword evidence="2" id="KW-0732">Signal</keyword>
<keyword evidence="4" id="KW-1185">Reference proteome</keyword>
<dbReference type="AlphaFoldDB" id="A0AAE1IM33"/>
<name>A0AAE1IM33_9FABA</name>
<dbReference type="EMBL" id="JAWXYG010000022">
    <property type="protein sequence ID" value="KAK4252693.1"/>
    <property type="molecule type" value="Genomic_DNA"/>
</dbReference>
<evidence type="ECO:0000256" key="2">
    <source>
        <dbReference type="SAM" id="SignalP"/>
    </source>
</evidence>
<feature type="signal peptide" evidence="2">
    <location>
        <begin position="1"/>
        <end position="27"/>
    </location>
</feature>
<dbReference type="Proteomes" id="UP001293593">
    <property type="component" value="Unassembled WGS sequence"/>
</dbReference>
<proteinExistence type="predicted"/>
<organism evidence="3 4">
    <name type="scientific">Acacia crassicarpa</name>
    <name type="common">northern wattle</name>
    <dbReference type="NCBI Taxonomy" id="499986"/>
    <lineage>
        <taxon>Eukaryota</taxon>
        <taxon>Viridiplantae</taxon>
        <taxon>Streptophyta</taxon>
        <taxon>Embryophyta</taxon>
        <taxon>Tracheophyta</taxon>
        <taxon>Spermatophyta</taxon>
        <taxon>Magnoliopsida</taxon>
        <taxon>eudicotyledons</taxon>
        <taxon>Gunneridae</taxon>
        <taxon>Pentapetalae</taxon>
        <taxon>rosids</taxon>
        <taxon>fabids</taxon>
        <taxon>Fabales</taxon>
        <taxon>Fabaceae</taxon>
        <taxon>Caesalpinioideae</taxon>
        <taxon>mimosoid clade</taxon>
        <taxon>Acacieae</taxon>
        <taxon>Acacia</taxon>
    </lineage>
</organism>